<sequence length="335" mass="38076">MNTPFTVGKYERGDAEKVERRVVSLLRGEMVEEDDLTRIARSIYEKVREDYPDVSGAEHIGNRYAEPGDVRLTLNDGAHAFLEIKVVSSGKGTRANLGQDSLTEWGLFEEGTLSWSAFRGTRGHQERVLQILESYGSYPSRCDGSTSQRLVCMASQLKELVGPLPGESVEKAARRLHGGAQRAAEVVNEVVEFDREVKLQYLSYLRGRRQVPENVRKFTVAILAGYHSRRAMGIAWRNFDQLIGALRNYRVYYAYKGTEKVVSENLSEKVLDLLGREMRVLFRDGETNVALGFVDRGREVPVLRVVLHWKNLFQGIKTPCLNVFDEEFLLTQERL</sequence>
<reference evidence="1" key="3">
    <citation type="journal article" date="2019" name="BMC Res. Notes">
        <title>Complete genome sequence of the Sulfodiicoccus acidiphilus strain HS-1T, the first crenarchaeon that lacks polB3, isolated from an acidic hot spring in Ohwaku-dani, Hakone, Japan.</title>
        <authorList>
            <person name="Sakai H.D."/>
            <person name="Kurosawa N."/>
        </authorList>
    </citation>
    <scope>NUCLEOTIDE SEQUENCE</scope>
    <source>
        <strain evidence="1">HS-1</strain>
    </source>
</reference>
<dbReference type="KEGG" id="sacd:HS1genome_1912"/>
<gene>
    <name evidence="2" type="ORF">GCM10007116_07880</name>
    <name evidence="1" type="ORF">HS1genome_1912</name>
</gene>
<keyword evidence="3" id="KW-1185">Reference proteome</keyword>
<name>A0A348B5S1_9CREN</name>
<evidence type="ECO:0008006" key="4">
    <source>
        <dbReference type="Google" id="ProtNLM"/>
    </source>
</evidence>
<protein>
    <recommendedName>
        <fullName evidence="4">Restriction endonuclease</fullName>
    </recommendedName>
</protein>
<proteinExistence type="predicted"/>
<dbReference type="EMBL" id="AP018553">
    <property type="protein sequence ID" value="BBD73523.1"/>
    <property type="molecule type" value="Genomic_DNA"/>
</dbReference>
<reference evidence="3" key="2">
    <citation type="submission" date="2018-04" db="EMBL/GenBank/DDBJ databases">
        <title>Complete genome sequence of Sulfodiicoccus acidiphilus strain HS-1.</title>
        <authorList>
            <person name="Sakai H.D."/>
            <person name="Kurosawa N."/>
        </authorList>
    </citation>
    <scope>NUCLEOTIDE SEQUENCE [LARGE SCALE GENOMIC DNA]</scope>
    <source>
        <strain evidence="3">HS-1</strain>
    </source>
</reference>
<dbReference type="AlphaFoldDB" id="A0A348B5S1"/>
<dbReference type="Proteomes" id="UP000276741">
    <property type="component" value="Chromosome"/>
</dbReference>
<dbReference type="EMBL" id="BMQS01000006">
    <property type="protein sequence ID" value="GGT92550.1"/>
    <property type="molecule type" value="Genomic_DNA"/>
</dbReference>
<reference evidence="2" key="1">
    <citation type="journal article" date="2014" name="Int. J. Syst. Evol. Microbiol.">
        <title>Complete genome sequence of Corynebacterium casei LMG S-19264T (=DSM 44701T), isolated from a smear-ripened cheese.</title>
        <authorList>
            <consortium name="US DOE Joint Genome Institute (JGI-PGF)"/>
            <person name="Walter F."/>
            <person name="Albersmeier A."/>
            <person name="Kalinowski J."/>
            <person name="Ruckert C."/>
        </authorList>
    </citation>
    <scope>NUCLEOTIDE SEQUENCE</scope>
    <source>
        <strain evidence="2">JCM 31740</strain>
    </source>
</reference>
<dbReference type="Proteomes" id="UP000616143">
    <property type="component" value="Unassembled WGS sequence"/>
</dbReference>
<reference evidence="2" key="4">
    <citation type="submission" date="2020-09" db="EMBL/GenBank/DDBJ databases">
        <authorList>
            <person name="Sun Q."/>
            <person name="Ohkuma M."/>
        </authorList>
    </citation>
    <scope>NUCLEOTIDE SEQUENCE</scope>
    <source>
        <strain evidence="2">JCM 31740</strain>
    </source>
</reference>
<evidence type="ECO:0000313" key="3">
    <source>
        <dbReference type="Proteomes" id="UP000276741"/>
    </source>
</evidence>
<organism evidence="1 3">
    <name type="scientific">Sulfodiicoccus acidiphilus</name>
    <dbReference type="NCBI Taxonomy" id="1670455"/>
    <lineage>
        <taxon>Archaea</taxon>
        <taxon>Thermoproteota</taxon>
        <taxon>Thermoprotei</taxon>
        <taxon>Sulfolobales</taxon>
        <taxon>Sulfolobaceae</taxon>
        <taxon>Sulfodiicoccus</taxon>
    </lineage>
</organism>
<evidence type="ECO:0000313" key="2">
    <source>
        <dbReference type="EMBL" id="GGT92550.1"/>
    </source>
</evidence>
<accession>A0A348B5S1</accession>
<evidence type="ECO:0000313" key="1">
    <source>
        <dbReference type="EMBL" id="BBD73523.1"/>
    </source>
</evidence>